<evidence type="ECO:0000256" key="1">
    <source>
        <dbReference type="RuleBase" id="RU000363"/>
    </source>
</evidence>
<name>A0A2M8WNY5_9RHOB</name>
<dbReference type="Pfam" id="PF00106">
    <property type="entry name" value="adh_short"/>
    <property type="match status" value="1"/>
</dbReference>
<reference evidence="2 3" key="1">
    <citation type="submission" date="2017-11" db="EMBL/GenBank/DDBJ databases">
        <title>Genomic Encyclopedia of Archaeal and Bacterial Type Strains, Phase II (KMG-II): From Individual Species to Whole Genera.</title>
        <authorList>
            <person name="Goeker M."/>
        </authorList>
    </citation>
    <scope>NUCLEOTIDE SEQUENCE [LARGE SCALE GENOMIC DNA]</scope>
    <source>
        <strain evidence="2 3">DSM 29128</strain>
    </source>
</reference>
<dbReference type="PANTHER" id="PTHR45458:SF1">
    <property type="entry name" value="SHORT CHAIN DEHYDROGENASE"/>
    <property type="match status" value="1"/>
</dbReference>
<dbReference type="PRINTS" id="PR00080">
    <property type="entry name" value="SDRFAMILY"/>
</dbReference>
<protein>
    <submittedName>
        <fullName evidence="2">Short-subunit dehydrogenase</fullName>
    </submittedName>
</protein>
<proteinExistence type="inferred from homology"/>
<dbReference type="GO" id="GO:0016616">
    <property type="term" value="F:oxidoreductase activity, acting on the CH-OH group of donors, NAD or NADP as acceptor"/>
    <property type="evidence" value="ECO:0007669"/>
    <property type="project" value="TreeGrafter"/>
</dbReference>
<organism evidence="2 3">
    <name type="scientific">Yoonia maricola</name>
    <dbReference type="NCBI Taxonomy" id="420999"/>
    <lineage>
        <taxon>Bacteria</taxon>
        <taxon>Pseudomonadati</taxon>
        <taxon>Pseudomonadota</taxon>
        <taxon>Alphaproteobacteria</taxon>
        <taxon>Rhodobacterales</taxon>
        <taxon>Paracoccaceae</taxon>
        <taxon>Yoonia</taxon>
    </lineage>
</organism>
<dbReference type="InterPro" id="IPR002347">
    <property type="entry name" value="SDR_fam"/>
</dbReference>
<sequence>MSTNVKTILVTGANRGLGAAIASVFHAAGWHVIGTARDSGTLSRDTIDTPYALDLSEAASLGALTTVINKSGISIGLFINNAGFNPKDKKGDPDYFQSTFAIEHFSATNVSESMLINALMPTELVSKLLPNLTDDAVVLNVSSWLGSIGEKDMGGHYGYAGSKALLNMMTRALALEWQGSPRAAVALNPGWMRTDMGGDNAKRTPEDTARDILALYQSGDLGRANGRFINADGSEHAW</sequence>
<comment type="caution">
    <text evidence="2">The sequence shown here is derived from an EMBL/GenBank/DDBJ whole genome shotgun (WGS) entry which is preliminary data.</text>
</comment>
<dbReference type="RefSeq" id="WP_100367434.1">
    <property type="nucleotide sequence ID" value="NZ_PGTY01000001.1"/>
</dbReference>
<dbReference type="AlphaFoldDB" id="A0A2M8WNY5"/>
<gene>
    <name evidence="2" type="ORF">BC777_1495</name>
</gene>
<dbReference type="SUPFAM" id="SSF51735">
    <property type="entry name" value="NAD(P)-binding Rossmann-fold domains"/>
    <property type="match status" value="1"/>
</dbReference>
<keyword evidence="3" id="KW-1185">Reference proteome</keyword>
<comment type="similarity">
    <text evidence="1">Belongs to the short-chain dehydrogenases/reductases (SDR) family.</text>
</comment>
<dbReference type="PRINTS" id="PR00081">
    <property type="entry name" value="GDHRDH"/>
</dbReference>
<dbReference type="InterPro" id="IPR036291">
    <property type="entry name" value="NAD(P)-bd_dom_sf"/>
</dbReference>
<dbReference type="Proteomes" id="UP000228531">
    <property type="component" value="Unassembled WGS sequence"/>
</dbReference>
<dbReference type="PANTHER" id="PTHR45458">
    <property type="entry name" value="SHORT-CHAIN DEHYDROGENASE/REDUCTASE SDR"/>
    <property type="match status" value="1"/>
</dbReference>
<dbReference type="Gene3D" id="3.40.50.720">
    <property type="entry name" value="NAD(P)-binding Rossmann-like Domain"/>
    <property type="match status" value="1"/>
</dbReference>
<evidence type="ECO:0000313" key="3">
    <source>
        <dbReference type="Proteomes" id="UP000228531"/>
    </source>
</evidence>
<dbReference type="InterPro" id="IPR052184">
    <property type="entry name" value="SDR_enzymes"/>
</dbReference>
<evidence type="ECO:0000313" key="2">
    <source>
        <dbReference type="EMBL" id="PJI92638.1"/>
    </source>
</evidence>
<dbReference type="EMBL" id="PGTY01000001">
    <property type="protein sequence ID" value="PJI92638.1"/>
    <property type="molecule type" value="Genomic_DNA"/>
</dbReference>
<dbReference type="OrthoDB" id="9785826at2"/>
<accession>A0A2M8WNY5</accession>